<reference evidence="2 3" key="1">
    <citation type="journal article" date="2024" name="G3 (Bethesda)">
        <title>Genome assembly of Hibiscus sabdariffa L. provides insights into metabolisms of medicinal natural products.</title>
        <authorList>
            <person name="Kim T."/>
        </authorList>
    </citation>
    <scope>NUCLEOTIDE SEQUENCE [LARGE SCALE GENOMIC DNA]</scope>
    <source>
        <strain evidence="2">TK-2024</strain>
        <tissue evidence="2">Old leaves</tissue>
    </source>
</reference>
<comment type="caution">
    <text evidence="2">The sequence shown here is derived from an EMBL/GenBank/DDBJ whole genome shotgun (WGS) entry which is preliminary data.</text>
</comment>
<feature type="compositionally biased region" description="Polar residues" evidence="1">
    <location>
        <begin position="11"/>
        <end position="23"/>
    </location>
</feature>
<name>A0ABR2QFT7_9ROSI</name>
<protein>
    <submittedName>
        <fullName evidence="2">Uncharacterized protein</fullName>
    </submittedName>
</protein>
<feature type="compositionally biased region" description="Polar residues" evidence="1">
    <location>
        <begin position="63"/>
        <end position="96"/>
    </location>
</feature>
<evidence type="ECO:0000313" key="2">
    <source>
        <dbReference type="EMBL" id="KAK8999524.1"/>
    </source>
</evidence>
<dbReference type="EMBL" id="JBBPBN010000040">
    <property type="protein sequence ID" value="KAK8999524.1"/>
    <property type="molecule type" value="Genomic_DNA"/>
</dbReference>
<evidence type="ECO:0000256" key="1">
    <source>
        <dbReference type="SAM" id="MobiDB-lite"/>
    </source>
</evidence>
<gene>
    <name evidence="2" type="ORF">V6N11_070685</name>
</gene>
<sequence length="114" mass="13211">MQHQAPKVEPLTSNVQPQFSNPHAQPYRAMQPPMQIQRHRQPQYNNSRPSTSQMQHQAPKVEPSTSNVQPQFSNGPTPNHQFQTTPSISQVQVQMPWQVQYNNQGQMWRPKSDK</sequence>
<organism evidence="2 3">
    <name type="scientific">Hibiscus sabdariffa</name>
    <name type="common">roselle</name>
    <dbReference type="NCBI Taxonomy" id="183260"/>
    <lineage>
        <taxon>Eukaryota</taxon>
        <taxon>Viridiplantae</taxon>
        <taxon>Streptophyta</taxon>
        <taxon>Embryophyta</taxon>
        <taxon>Tracheophyta</taxon>
        <taxon>Spermatophyta</taxon>
        <taxon>Magnoliopsida</taxon>
        <taxon>eudicotyledons</taxon>
        <taxon>Gunneridae</taxon>
        <taxon>Pentapetalae</taxon>
        <taxon>rosids</taxon>
        <taxon>malvids</taxon>
        <taxon>Malvales</taxon>
        <taxon>Malvaceae</taxon>
        <taxon>Malvoideae</taxon>
        <taxon>Hibiscus</taxon>
    </lineage>
</organism>
<keyword evidence="3" id="KW-1185">Reference proteome</keyword>
<feature type="compositionally biased region" description="Polar residues" evidence="1">
    <location>
        <begin position="42"/>
        <end position="56"/>
    </location>
</feature>
<feature type="region of interest" description="Disordered" evidence="1">
    <location>
        <begin position="1"/>
        <end position="96"/>
    </location>
</feature>
<dbReference type="Proteomes" id="UP001396334">
    <property type="component" value="Unassembled WGS sequence"/>
</dbReference>
<accession>A0ABR2QFT7</accession>
<evidence type="ECO:0000313" key="3">
    <source>
        <dbReference type="Proteomes" id="UP001396334"/>
    </source>
</evidence>
<proteinExistence type="predicted"/>